<evidence type="ECO:0000313" key="1">
    <source>
        <dbReference type="EMBL" id="ASU05787.1"/>
    </source>
</evidence>
<dbReference type="EMBL" id="MF174859">
    <property type="protein sequence ID" value="ASU05787.1"/>
    <property type="molecule type" value="Genomic_DNA"/>
</dbReference>
<name>A0A343J0R0_ECOLX</name>
<dbReference type="AlphaFoldDB" id="A0A343J0R0"/>
<accession>A0A343J0R0</accession>
<geneLocation type="plasmid" evidence="1">
    <name>pIncHI2-MU3</name>
</geneLocation>
<keyword evidence="1" id="KW-0614">Plasmid</keyword>
<protein>
    <submittedName>
        <fullName evidence="1">Uncharacterized protein</fullName>
    </submittedName>
</protein>
<proteinExistence type="predicted"/>
<organism evidence="1">
    <name type="scientific">Escherichia coli</name>
    <dbReference type="NCBI Taxonomy" id="562"/>
    <lineage>
        <taxon>Bacteria</taxon>
        <taxon>Pseudomonadati</taxon>
        <taxon>Pseudomonadota</taxon>
        <taxon>Gammaproteobacteria</taxon>
        <taxon>Enterobacterales</taxon>
        <taxon>Enterobacteriaceae</taxon>
        <taxon>Escherichia</taxon>
    </lineage>
</organism>
<sequence>MQRKTELAGNGMAKSRISAAIAVKQSILGDRSFCFISKGTAFKLVRPITIKGRAIFTACCLQF</sequence>
<gene>
    <name evidence="1" type="ORF">ECSA44_05553</name>
</gene>
<reference evidence="1" key="1">
    <citation type="journal article" date="2018" name="ISME J.">
        <title>Dissemination and persistence of extended-spectrum cephalosporin-resistance encoding IncI1-blaCTXM-1 plasmid among Escherichia coli in pigs.</title>
        <authorList>
            <person name="Abraham S."/>
            <person name="Kirkwood R.N."/>
            <person name="Laird T."/>
            <person name="Saputra S."/>
            <person name="Mitchell T."/>
            <person name="Singh M."/>
            <person name="Linn B."/>
            <person name="Abraham R.J."/>
            <person name="Pang S."/>
            <person name="Gordon D.M."/>
            <person name="Trott D.J."/>
            <person name="O'Dea M."/>
        </authorList>
    </citation>
    <scope>NUCLEOTIDE SEQUENCE</scope>
    <source>
        <strain evidence="1">6/14/6b</strain>
        <plasmid evidence="1">pIncHI2-MU3</plasmid>
    </source>
</reference>